<keyword evidence="1" id="KW-0677">Repeat</keyword>
<keyword evidence="3" id="KW-1133">Transmembrane helix</keyword>
<evidence type="ECO:0000256" key="3">
    <source>
        <dbReference type="SAM" id="Phobius"/>
    </source>
</evidence>
<dbReference type="InterPro" id="IPR006597">
    <property type="entry name" value="Sel1-like"/>
</dbReference>
<name>A0AAD7HV26_9AGAR</name>
<feature type="region of interest" description="Disordered" evidence="2">
    <location>
        <begin position="1"/>
        <end position="39"/>
    </location>
</feature>
<feature type="region of interest" description="Disordered" evidence="2">
    <location>
        <begin position="54"/>
        <end position="113"/>
    </location>
</feature>
<dbReference type="AlphaFoldDB" id="A0AAD7HV26"/>
<protein>
    <submittedName>
        <fullName evidence="4">Uncharacterized protein</fullName>
    </submittedName>
</protein>
<feature type="compositionally biased region" description="Polar residues" evidence="2">
    <location>
        <begin position="1"/>
        <end position="18"/>
    </location>
</feature>
<dbReference type="SMART" id="SM00671">
    <property type="entry name" value="SEL1"/>
    <property type="match status" value="4"/>
</dbReference>
<dbReference type="EMBL" id="JARKIB010000177">
    <property type="protein sequence ID" value="KAJ7727780.1"/>
    <property type="molecule type" value="Genomic_DNA"/>
</dbReference>
<feature type="transmembrane region" description="Helical" evidence="3">
    <location>
        <begin position="395"/>
        <end position="418"/>
    </location>
</feature>
<evidence type="ECO:0000313" key="4">
    <source>
        <dbReference type="EMBL" id="KAJ7727780.1"/>
    </source>
</evidence>
<dbReference type="PANTHER" id="PTHR46430:SF2">
    <property type="entry name" value="CHITIN SYNTHASE REGULATORY FACTOR 4"/>
    <property type="match status" value="1"/>
</dbReference>
<dbReference type="PANTHER" id="PTHR46430">
    <property type="entry name" value="PROTEIN SKT5-RELATED"/>
    <property type="match status" value="1"/>
</dbReference>
<comment type="caution">
    <text evidence="4">The sequence shown here is derived from an EMBL/GenBank/DDBJ whole genome shotgun (WGS) entry which is preliminary data.</text>
</comment>
<evidence type="ECO:0000313" key="5">
    <source>
        <dbReference type="Proteomes" id="UP001215598"/>
    </source>
</evidence>
<evidence type="ECO:0000256" key="1">
    <source>
        <dbReference type="ARBA" id="ARBA00022737"/>
    </source>
</evidence>
<organism evidence="4 5">
    <name type="scientific">Mycena metata</name>
    <dbReference type="NCBI Taxonomy" id="1033252"/>
    <lineage>
        <taxon>Eukaryota</taxon>
        <taxon>Fungi</taxon>
        <taxon>Dikarya</taxon>
        <taxon>Basidiomycota</taxon>
        <taxon>Agaricomycotina</taxon>
        <taxon>Agaricomycetes</taxon>
        <taxon>Agaricomycetidae</taxon>
        <taxon>Agaricales</taxon>
        <taxon>Marasmiineae</taxon>
        <taxon>Mycenaceae</taxon>
        <taxon>Mycena</taxon>
    </lineage>
</organism>
<feature type="compositionally biased region" description="Pro residues" evidence="2">
    <location>
        <begin position="97"/>
        <end position="109"/>
    </location>
</feature>
<keyword evidence="3" id="KW-0812">Transmembrane</keyword>
<dbReference type="SUPFAM" id="SSF81901">
    <property type="entry name" value="HCP-like"/>
    <property type="match status" value="1"/>
</dbReference>
<dbReference type="Gene3D" id="1.25.40.10">
    <property type="entry name" value="Tetratricopeptide repeat domain"/>
    <property type="match status" value="1"/>
</dbReference>
<feature type="transmembrane region" description="Helical" evidence="3">
    <location>
        <begin position="430"/>
        <end position="455"/>
    </location>
</feature>
<dbReference type="InterPro" id="IPR051726">
    <property type="entry name" value="Chitin_Synth_Reg"/>
</dbReference>
<sequence length="511" mass="55203">MSHTTNYLQPALQFTQEESPPHFTDPLVAPRPHRVDPQLGVNMASDLDASMNSLSLTPAPYAGGQPNPYNPNPNARTPSPLPPNGDWSPWAGAPARTPSPMPPRLPSPPRDGTLTAPLPTQAALTAALPSIASSAPDAQLAWARDVLFLVERTPSLTASPLAQAAVPLILALASSGVPEALYYRATFAAAGTYPALLPPNPRAAFRDFEAAARAGWAPAWFRLARDYEAFNDTAHALDCLNRGAKARDAAALHRLGTAYLLKQLGVQEDVGRALGLLHQAACRASLLCPQPAYVFGLTLLGEFGASGPSSTPLPIPPALLLPLVPAGQTRESYARAMLERAAALHFAPAQYKLGHAFEFAVPASAFPFDPLLSVQWYSLASQAGEAEADMALSKWFLCGAEGAYAFLSFLFYSILFYLHTPPHLWESHLLLFILLGTCYTFVSNMLHFCFEYALVPPHHGSYHSLTPPPQAPLTRMSPSRARLRPRPPPRDCRRASLRWGIIVRWGLGEGE</sequence>
<dbReference type="Proteomes" id="UP001215598">
    <property type="component" value="Unassembled WGS sequence"/>
</dbReference>
<feature type="region of interest" description="Disordered" evidence="2">
    <location>
        <begin position="466"/>
        <end position="491"/>
    </location>
</feature>
<gene>
    <name evidence="4" type="ORF">B0H16DRAFT_250626</name>
</gene>
<keyword evidence="5" id="KW-1185">Reference proteome</keyword>
<accession>A0AAD7HV26</accession>
<keyword evidence="3" id="KW-0472">Membrane</keyword>
<evidence type="ECO:0000256" key="2">
    <source>
        <dbReference type="SAM" id="MobiDB-lite"/>
    </source>
</evidence>
<proteinExistence type="predicted"/>
<dbReference type="InterPro" id="IPR011990">
    <property type="entry name" value="TPR-like_helical_dom_sf"/>
</dbReference>
<reference evidence="4" key="1">
    <citation type="submission" date="2023-03" db="EMBL/GenBank/DDBJ databases">
        <title>Massive genome expansion in bonnet fungi (Mycena s.s.) driven by repeated elements and novel gene families across ecological guilds.</title>
        <authorList>
            <consortium name="Lawrence Berkeley National Laboratory"/>
            <person name="Harder C.B."/>
            <person name="Miyauchi S."/>
            <person name="Viragh M."/>
            <person name="Kuo A."/>
            <person name="Thoen E."/>
            <person name="Andreopoulos B."/>
            <person name="Lu D."/>
            <person name="Skrede I."/>
            <person name="Drula E."/>
            <person name="Henrissat B."/>
            <person name="Morin E."/>
            <person name="Kohler A."/>
            <person name="Barry K."/>
            <person name="LaButti K."/>
            <person name="Morin E."/>
            <person name="Salamov A."/>
            <person name="Lipzen A."/>
            <person name="Mereny Z."/>
            <person name="Hegedus B."/>
            <person name="Baldrian P."/>
            <person name="Stursova M."/>
            <person name="Weitz H."/>
            <person name="Taylor A."/>
            <person name="Grigoriev I.V."/>
            <person name="Nagy L.G."/>
            <person name="Martin F."/>
            <person name="Kauserud H."/>
        </authorList>
    </citation>
    <scope>NUCLEOTIDE SEQUENCE</scope>
    <source>
        <strain evidence="4">CBHHK182m</strain>
    </source>
</reference>